<feature type="domain" description="DUF6604" evidence="2">
    <location>
        <begin position="29"/>
        <end position="266"/>
    </location>
</feature>
<accession>A0AAN6XXR6</accession>
<feature type="region of interest" description="Disordered" evidence="1">
    <location>
        <begin position="805"/>
        <end position="833"/>
    </location>
</feature>
<feature type="region of interest" description="Disordered" evidence="1">
    <location>
        <begin position="598"/>
        <end position="622"/>
    </location>
</feature>
<feature type="region of interest" description="Disordered" evidence="1">
    <location>
        <begin position="1"/>
        <end position="56"/>
    </location>
</feature>
<dbReference type="Pfam" id="PF20253">
    <property type="entry name" value="DUF6604"/>
    <property type="match status" value="1"/>
</dbReference>
<dbReference type="Proteomes" id="UP001301769">
    <property type="component" value="Unassembled WGS sequence"/>
</dbReference>
<reference evidence="3" key="1">
    <citation type="journal article" date="2023" name="Mol. Phylogenet. Evol.">
        <title>Genome-scale phylogeny and comparative genomics of the fungal order Sordariales.</title>
        <authorList>
            <person name="Hensen N."/>
            <person name="Bonometti L."/>
            <person name="Westerberg I."/>
            <person name="Brannstrom I.O."/>
            <person name="Guillou S."/>
            <person name="Cros-Aarteil S."/>
            <person name="Calhoun S."/>
            <person name="Haridas S."/>
            <person name="Kuo A."/>
            <person name="Mondo S."/>
            <person name="Pangilinan J."/>
            <person name="Riley R."/>
            <person name="LaButti K."/>
            <person name="Andreopoulos B."/>
            <person name="Lipzen A."/>
            <person name="Chen C."/>
            <person name="Yan M."/>
            <person name="Daum C."/>
            <person name="Ng V."/>
            <person name="Clum A."/>
            <person name="Steindorff A."/>
            <person name="Ohm R.A."/>
            <person name="Martin F."/>
            <person name="Silar P."/>
            <person name="Natvig D.O."/>
            <person name="Lalanne C."/>
            <person name="Gautier V."/>
            <person name="Ament-Velasquez S.L."/>
            <person name="Kruys A."/>
            <person name="Hutchinson M.I."/>
            <person name="Powell A.J."/>
            <person name="Barry K."/>
            <person name="Miller A.N."/>
            <person name="Grigoriev I.V."/>
            <person name="Debuchy R."/>
            <person name="Gladieux P."/>
            <person name="Hiltunen Thoren M."/>
            <person name="Johannesson H."/>
        </authorList>
    </citation>
    <scope>NUCLEOTIDE SEQUENCE</scope>
    <source>
        <strain evidence="3">PSN293</strain>
    </source>
</reference>
<proteinExistence type="predicted"/>
<sequence>MATDPVPMPTRPKHRTIPRPRLRESSEKRVSWQRQQAQQLAGPSAAPAAATSTAKSTHGNQKQYVLAIKDFCPMADYIAKREPALKVPDFFAVAIERVIWVRKTFAEKLAETGAKLSGAADSRHNYFVGILESVRNTLKPLMEAGVYNMDELKKATAAATEGATKDKFRNMFSVLGVYEPSEAFLNAPDVAVPKTSDQPQYVAERVDDGSEALFVYAGFLRDLSRIRDEVLSLWDQWAKGELDLTAAAVATNTAFELARTMEDEIRPVLDKKGGGAKVASRYYEVLCNRAGIRINVMSRSHWDESYEIGMETLSAARAQKEILKVPPVYNGKFGWYDESQAGRASSNAEKLARDKAIFSELFADLHFAARDPHRQIFLPDQLIRGMDQVVNSVGTDDDFDMNCTPLWFAWAVRTYLDIVVKLGKDCSKGFFQMQDEIYHMKRSVSGISNPDVLPGYKRFAQELVNWDQDFMRERRVQGIVVGMHTRSCMPPDPPYRFLRHNPIYCGLWLLQLRLEFHYLDVSYAAPPAGIMHVTQLYHALRQEKLLPEPLKWHDLETFRQMQGDSAFFVGEPPTTMDDHYKNYTLCIGNSITNWAKNKRLGKGGRPASNKPTQQRPALGRGDQAILEKGRDLAARNGKGFLRSDKKEDNAQKSAMVPFGPTTPVNVLRQLALDIDADVSNLKFDYITMHNTCWDLLLRLKTKFSEVMGTDMSNHLPPTEVHLTFLLGYVFLFASGHSAELTVKLPPGSESNILLYAAAEVFSKFLKEGNNATRILDAQKKGLSDTEKKALDDAFHKYRVEDTFPGYEEGMRQMGRRPNGPDSDDEGGDDFGNGRDLEQELMEVARGNPEAAQLMNMLQQMMGGQRRGGQGRRR</sequence>
<evidence type="ECO:0000259" key="2">
    <source>
        <dbReference type="Pfam" id="PF20253"/>
    </source>
</evidence>
<feature type="compositionally biased region" description="Pro residues" evidence="1">
    <location>
        <begin position="1"/>
        <end position="10"/>
    </location>
</feature>
<feature type="compositionally biased region" description="Basic and acidic residues" evidence="1">
    <location>
        <begin position="21"/>
        <end position="30"/>
    </location>
</feature>
<dbReference type="AlphaFoldDB" id="A0AAN6XXR6"/>
<protein>
    <recommendedName>
        <fullName evidence="2">DUF6604 domain-containing protein</fullName>
    </recommendedName>
</protein>
<keyword evidence="4" id="KW-1185">Reference proteome</keyword>
<name>A0AAN6XXR6_9PEZI</name>
<gene>
    <name evidence="3" type="ORF">QBC37DRAFT_458885</name>
</gene>
<dbReference type="EMBL" id="MU858403">
    <property type="protein sequence ID" value="KAK4206477.1"/>
    <property type="molecule type" value="Genomic_DNA"/>
</dbReference>
<comment type="caution">
    <text evidence="3">The sequence shown here is derived from an EMBL/GenBank/DDBJ whole genome shotgun (WGS) entry which is preliminary data.</text>
</comment>
<organism evidence="3 4">
    <name type="scientific">Rhypophila decipiens</name>
    <dbReference type="NCBI Taxonomy" id="261697"/>
    <lineage>
        <taxon>Eukaryota</taxon>
        <taxon>Fungi</taxon>
        <taxon>Dikarya</taxon>
        <taxon>Ascomycota</taxon>
        <taxon>Pezizomycotina</taxon>
        <taxon>Sordariomycetes</taxon>
        <taxon>Sordariomycetidae</taxon>
        <taxon>Sordariales</taxon>
        <taxon>Naviculisporaceae</taxon>
        <taxon>Rhypophila</taxon>
    </lineage>
</organism>
<feature type="compositionally biased region" description="Low complexity" evidence="1">
    <location>
        <begin position="35"/>
        <end position="54"/>
    </location>
</feature>
<evidence type="ECO:0000313" key="3">
    <source>
        <dbReference type="EMBL" id="KAK4206477.1"/>
    </source>
</evidence>
<feature type="compositionally biased region" description="Basic residues" evidence="1">
    <location>
        <begin position="11"/>
        <end position="20"/>
    </location>
</feature>
<dbReference type="PANTHER" id="PTHR38795">
    <property type="entry name" value="DUF6604 DOMAIN-CONTAINING PROTEIN"/>
    <property type="match status" value="1"/>
</dbReference>
<dbReference type="PANTHER" id="PTHR38795:SF1">
    <property type="entry name" value="DUF6604 DOMAIN-CONTAINING PROTEIN"/>
    <property type="match status" value="1"/>
</dbReference>
<evidence type="ECO:0000313" key="4">
    <source>
        <dbReference type="Proteomes" id="UP001301769"/>
    </source>
</evidence>
<evidence type="ECO:0000256" key="1">
    <source>
        <dbReference type="SAM" id="MobiDB-lite"/>
    </source>
</evidence>
<reference evidence="3" key="2">
    <citation type="submission" date="2023-05" db="EMBL/GenBank/DDBJ databases">
        <authorList>
            <consortium name="Lawrence Berkeley National Laboratory"/>
            <person name="Steindorff A."/>
            <person name="Hensen N."/>
            <person name="Bonometti L."/>
            <person name="Westerberg I."/>
            <person name="Brannstrom I.O."/>
            <person name="Guillou S."/>
            <person name="Cros-Aarteil S."/>
            <person name="Calhoun S."/>
            <person name="Haridas S."/>
            <person name="Kuo A."/>
            <person name="Mondo S."/>
            <person name="Pangilinan J."/>
            <person name="Riley R."/>
            <person name="Labutti K."/>
            <person name="Andreopoulos B."/>
            <person name="Lipzen A."/>
            <person name="Chen C."/>
            <person name="Yanf M."/>
            <person name="Daum C."/>
            <person name="Ng V."/>
            <person name="Clum A."/>
            <person name="Ohm R."/>
            <person name="Martin F."/>
            <person name="Silar P."/>
            <person name="Natvig D."/>
            <person name="Lalanne C."/>
            <person name="Gautier V."/>
            <person name="Ament-Velasquez S.L."/>
            <person name="Kruys A."/>
            <person name="Hutchinson M.I."/>
            <person name="Powell A.J."/>
            <person name="Barry K."/>
            <person name="Miller A.N."/>
            <person name="Grigoriev I.V."/>
            <person name="Debuchy R."/>
            <person name="Gladieux P."/>
            <person name="Thoren M.H."/>
            <person name="Johannesson H."/>
        </authorList>
    </citation>
    <scope>NUCLEOTIDE SEQUENCE</scope>
    <source>
        <strain evidence="3">PSN293</strain>
    </source>
</reference>
<dbReference type="InterPro" id="IPR046539">
    <property type="entry name" value="DUF6604"/>
</dbReference>